<gene>
    <name evidence="2" type="ORF">EPA86_14460</name>
</gene>
<sequence length="411" mass="47435">MNNDRFIPFRKQDIISMLAHELPEEHSKESFLQFSQLLSSVIHHDYHQLLDSLKCDYAPFDPNADTRSLTSYSLAERNEYRASFANNFATVLNAANFEKITEQDLQDALTEESLFKVRLEVDFDDFEQVVFYRRGESRKSETLSSFWGLRKQTINFTHYDRVAVFITFKDDEHFKQKGKPPFGFEPNSTIVKLFQNVPKADLEMLFPNSEVRMRPIDKAIISGSAIIGGAVVLVTKLGASILLLAALLAFWFGWREESVEMTQQHFISFALGMGVFGGFIFKEWSKFKNRKIKFMKALSDNLYFKNLDNNAGVFHTLIDAAEEEDFKEAIIAYAFLLKQPNGQSAIELDNAVELWFQENYQCQLDFEISDALEKLQSMQLVTVEGDCYSALSLKQAKITLDSYWDNLYHFK</sequence>
<dbReference type="PANTHER" id="PTHR33645">
    <property type="entry name" value="AMINOPEPTIDASE (DUF3754)"/>
    <property type="match status" value="1"/>
</dbReference>
<proteinExistence type="predicted"/>
<dbReference type="OrthoDB" id="445083at2"/>
<dbReference type="Proteomes" id="UP000315303">
    <property type="component" value="Unassembled WGS sequence"/>
</dbReference>
<dbReference type="Pfam" id="PF12576">
    <property type="entry name" value="DUF3754"/>
    <property type="match status" value="1"/>
</dbReference>
<comment type="caution">
    <text evidence="2">The sequence shown here is derived from an EMBL/GenBank/DDBJ whole genome shotgun (WGS) entry which is preliminary data.</text>
</comment>
<dbReference type="PANTHER" id="PTHR33645:SF11">
    <property type="entry name" value="AMINOPEPTIDASE (DUF3754)"/>
    <property type="match status" value="1"/>
</dbReference>
<protein>
    <submittedName>
        <fullName evidence="2">DUF3754 domain-containing protein</fullName>
    </submittedName>
</protein>
<name>A0A502KP14_9GAMM</name>
<keyword evidence="1" id="KW-0812">Transmembrane</keyword>
<accession>A0A502KP14</accession>
<organism evidence="2 3">
    <name type="scientific">Litorilituus lipolyticus</name>
    <dbReference type="NCBI Taxonomy" id="2491017"/>
    <lineage>
        <taxon>Bacteria</taxon>
        <taxon>Pseudomonadati</taxon>
        <taxon>Pseudomonadota</taxon>
        <taxon>Gammaproteobacteria</taxon>
        <taxon>Alteromonadales</taxon>
        <taxon>Colwelliaceae</taxon>
        <taxon>Litorilituus</taxon>
    </lineage>
</organism>
<keyword evidence="1" id="KW-0472">Membrane</keyword>
<dbReference type="InterPro" id="IPR022227">
    <property type="entry name" value="DUF3754"/>
</dbReference>
<feature type="transmembrane region" description="Helical" evidence="1">
    <location>
        <begin position="219"/>
        <end position="252"/>
    </location>
</feature>
<evidence type="ECO:0000313" key="3">
    <source>
        <dbReference type="Proteomes" id="UP000315303"/>
    </source>
</evidence>
<dbReference type="AlphaFoldDB" id="A0A502KP14"/>
<evidence type="ECO:0000313" key="2">
    <source>
        <dbReference type="EMBL" id="TPH13388.1"/>
    </source>
</evidence>
<keyword evidence="1" id="KW-1133">Transmembrane helix</keyword>
<dbReference type="RefSeq" id="WP_140604832.1">
    <property type="nucleotide sequence ID" value="NZ_SAWY01000036.1"/>
</dbReference>
<reference evidence="2 3" key="1">
    <citation type="submission" date="2019-01" db="EMBL/GenBank/DDBJ databases">
        <title>Litorilituus lipolytica sp. nov., isolated from intertidal sand of the Yellow Sea in China.</title>
        <authorList>
            <person name="Liu A."/>
        </authorList>
    </citation>
    <scope>NUCLEOTIDE SEQUENCE [LARGE SCALE GENOMIC DNA]</scope>
    <source>
        <strain evidence="2 3">RZ04</strain>
    </source>
</reference>
<feature type="transmembrane region" description="Helical" evidence="1">
    <location>
        <begin position="264"/>
        <end position="281"/>
    </location>
</feature>
<evidence type="ECO:0000256" key="1">
    <source>
        <dbReference type="SAM" id="Phobius"/>
    </source>
</evidence>
<keyword evidence="3" id="KW-1185">Reference proteome</keyword>
<dbReference type="EMBL" id="SAWY01000036">
    <property type="protein sequence ID" value="TPH13388.1"/>
    <property type="molecule type" value="Genomic_DNA"/>
</dbReference>